<dbReference type="Proteomes" id="UP001305779">
    <property type="component" value="Unassembled WGS sequence"/>
</dbReference>
<comment type="caution">
    <text evidence="2">The sequence shown here is derived from an EMBL/GenBank/DDBJ whole genome shotgun (WGS) entry which is preliminary data.</text>
</comment>
<name>A0ABR0EGL4_ZASCE</name>
<proteinExistence type="predicted"/>
<reference evidence="2 3" key="1">
    <citation type="journal article" date="2023" name="G3 (Bethesda)">
        <title>A chromosome-level genome assembly of Zasmidium syzygii isolated from banana leaves.</title>
        <authorList>
            <person name="van Westerhoven A.C."/>
            <person name="Mehrabi R."/>
            <person name="Talebi R."/>
            <person name="Steentjes M.B.F."/>
            <person name="Corcolon B."/>
            <person name="Chong P.A."/>
            <person name="Kema G.H.J."/>
            <person name="Seidl M.F."/>
        </authorList>
    </citation>
    <scope>NUCLEOTIDE SEQUENCE [LARGE SCALE GENOMIC DNA]</scope>
    <source>
        <strain evidence="2 3">P124</strain>
    </source>
</reference>
<evidence type="ECO:0000313" key="3">
    <source>
        <dbReference type="Proteomes" id="UP001305779"/>
    </source>
</evidence>
<feature type="chain" id="PRO_5045200222" evidence="1">
    <location>
        <begin position="20"/>
        <end position="186"/>
    </location>
</feature>
<feature type="signal peptide" evidence="1">
    <location>
        <begin position="1"/>
        <end position="19"/>
    </location>
</feature>
<accession>A0ABR0EGL4</accession>
<evidence type="ECO:0000256" key="1">
    <source>
        <dbReference type="SAM" id="SignalP"/>
    </source>
</evidence>
<keyword evidence="3" id="KW-1185">Reference proteome</keyword>
<keyword evidence="1" id="KW-0732">Signal</keyword>
<dbReference type="EMBL" id="JAXOVC010000006">
    <property type="protein sequence ID" value="KAK4500607.1"/>
    <property type="molecule type" value="Genomic_DNA"/>
</dbReference>
<sequence length="186" mass="19979">MLYAHSLVALLSMSPAALAKPIEKSTAIQERKALAGCPDGGYLLYSTPAGPTCISGLGLGIVATFAIPTAALIVANVKAAWTSNQPAPYPASVSASNKRDALVTRATSVTTYNVESYPGFDSHDPNNPDSDDDWVGIFDSMIDYMQKEQVECLQAIVYGDTTNYENRFTIWAETGDGIDARSWTFK</sequence>
<gene>
    <name evidence="2" type="ORF">PRZ48_008796</name>
</gene>
<evidence type="ECO:0000313" key="2">
    <source>
        <dbReference type="EMBL" id="KAK4500607.1"/>
    </source>
</evidence>
<protein>
    <submittedName>
        <fullName evidence="2">Uncharacterized protein</fullName>
    </submittedName>
</protein>
<organism evidence="2 3">
    <name type="scientific">Zasmidium cellare</name>
    <name type="common">Wine cellar mold</name>
    <name type="synonym">Racodium cellare</name>
    <dbReference type="NCBI Taxonomy" id="395010"/>
    <lineage>
        <taxon>Eukaryota</taxon>
        <taxon>Fungi</taxon>
        <taxon>Dikarya</taxon>
        <taxon>Ascomycota</taxon>
        <taxon>Pezizomycotina</taxon>
        <taxon>Dothideomycetes</taxon>
        <taxon>Dothideomycetidae</taxon>
        <taxon>Mycosphaerellales</taxon>
        <taxon>Mycosphaerellaceae</taxon>
        <taxon>Zasmidium</taxon>
    </lineage>
</organism>